<accession>A0A645DSG4</accession>
<evidence type="ECO:0000313" key="2">
    <source>
        <dbReference type="EMBL" id="MPM92430.1"/>
    </source>
</evidence>
<name>A0A645DSG4_9ZZZZ</name>
<feature type="region of interest" description="Disordered" evidence="1">
    <location>
        <begin position="62"/>
        <end position="90"/>
    </location>
</feature>
<comment type="caution">
    <text evidence="2">The sequence shown here is derived from an EMBL/GenBank/DDBJ whole genome shotgun (WGS) entry which is preliminary data.</text>
</comment>
<dbReference type="AlphaFoldDB" id="A0A645DSG4"/>
<protein>
    <submittedName>
        <fullName evidence="2">Uncharacterized protein</fullName>
    </submittedName>
</protein>
<organism evidence="2">
    <name type="scientific">bioreactor metagenome</name>
    <dbReference type="NCBI Taxonomy" id="1076179"/>
    <lineage>
        <taxon>unclassified sequences</taxon>
        <taxon>metagenomes</taxon>
        <taxon>ecological metagenomes</taxon>
    </lineage>
</organism>
<sequence>MIDQKAHAYIPAAYFFTLGFFGQSVDHHQALGRNSGLNQTRKGIGQTDEGALNLPYKLDEGSYCSEGDHAQREPIRTPQEGNQHADPITK</sequence>
<dbReference type="EMBL" id="VSSQ01039366">
    <property type="protein sequence ID" value="MPM92430.1"/>
    <property type="molecule type" value="Genomic_DNA"/>
</dbReference>
<evidence type="ECO:0000256" key="1">
    <source>
        <dbReference type="SAM" id="MobiDB-lite"/>
    </source>
</evidence>
<proteinExistence type="predicted"/>
<reference evidence="2" key="1">
    <citation type="submission" date="2019-08" db="EMBL/GenBank/DDBJ databases">
        <authorList>
            <person name="Kucharzyk K."/>
            <person name="Murdoch R.W."/>
            <person name="Higgins S."/>
            <person name="Loffler F."/>
        </authorList>
    </citation>
    <scope>NUCLEOTIDE SEQUENCE</scope>
</reference>
<feature type="compositionally biased region" description="Basic and acidic residues" evidence="1">
    <location>
        <begin position="66"/>
        <end position="75"/>
    </location>
</feature>
<gene>
    <name evidence="2" type="ORF">SDC9_139565</name>
</gene>